<dbReference type="InterPro" id="IPR002346">
    <property type="entry name" value="Mopterin_DH_FAD-bd"/>
</dbReference>
<dbReference type="InterPro" id="IPR016167">
    <property type="entry name" value="FAD-bd_PCMH_sub1"/>
</dbReference>
<dbReference type="InterPro" id="IPR036683">
    <property type="entry name" value="CO_DH_flav_C_dom_sf"/>
</dbReference>
<dbReference type="InterPro" id="IPR005107">
    <property type="entry name" value="CO_DH_flav_C"/>
</dbReference>
<dbReference type="GO" id="GO:0016491">
    <property type="term" value="F:oxidoreductase activity"/>
    <property type="evidence" value="ECO:0007669"/>
    <property type="project" value="UniProtKB-KW"/>
</dbReference>
<sequence length="289" mass="29515">MKPPPFHYAAPSSVAEAVELLVAHAAAEPRVLAGGQSLIPLMNFRLAQPGHLIDLRNVAELDGIRVDGGVLVIGAMTRQSVVERSPEVALTAPLLAEAVGLVAHAPIRNSGTIGGSIAHADPAAELPAVALALDAELVATGPEGTRTIPAAEFLLGPFSTALRPDEILTEIRIPRRGGGHAFVEFARTHGNFALVGVAAQVEIEAGRVARAAIALTGVAPTAIRATAAENALLGAAPGAETIAAAADAAVTGLTPAADLHASAATRVALARSYVHRALERAISRAQDRR</sequence>
<dbReference type="PANTHER" id="PTHR42659:SF2">
    <property type="entry name" value="XANTHINE DEHYDROGENASE SUBUNIT C-RELATED"/>
    <property type="match status" value="1"/>
</dbReference>
<dbReference type="RefSeq" id="WP_169410578.1">
    <property type="nucleotide sequence ID" value="NZ_JAAXKZ010000011.1"/>
</dbReference>
<proteinExistence type="predicted"/>
<reference evidence="5 6" key="1">
    <citation type="submission" date="2020-04" db="EMBL/GenBank/DDBJ databases">
        <authorList>
            <person name="Klaysubun C."/>
            <person name="Duangmal K."/>
            <person name="Lipun K."/>
        </authorList>
    </citation>
    <scope>NUCLEOTIDE SEQUENCE [LARGE SCALE GENOMIC DNA]</scope>
    <source>
        <strain evidence="5 6">DSM 45300</strain>
    </source>
</reference>
<keyword evidence="6" id="KW-1185">Reference proteome</keyword>
<dbReference type="GO" id="GO:0071949">
    <property type="term" value="F:FAD binding"/>
    <property type="evidence" value="ECO:0007669"/>
    <property type="project" value="InterPro"/>
</dbReference>
<evidence type="ECO:0000256" key="1">
    <source>
        <dbReference type="ARBA" id="ARBA00022630"/>
    </source>
</evidence>
<keyword evidence="3" id="KW-0560">Oxidoreductase</keyword>
<dbReference type="Gene3D" id="3.30.465.10">
    <property type="match status" value="1"/>
</dbReference>
<evidence type="ECO:0000256" key="2">
    <source>
        <dbReference type="ARBA" id="ARBA00022827"/>
    </source>
</evidence>
<name>A0A848DEB8_9PSEU</name>
<protein>
    <submittedName>
        <fullName evidence="5">Xanthine dehydrogenase family protein subunit M</fullName>
    </submittedName>
</protein>
<keyword evidence="2" id="KW-0274">FAD</keyword>
<dbReference type="InterPro" id="IPR036318">
    <property type="entry name" value="FAD-bd_PCMH-like_sf"/>
</dbReference>
<evidence type="ECO:0000313" key="5">
    <source>
        <dbReference type="EMBL" id="NMH90970.1"/>
    </source>
</evidence>
<dbReference type="AlphaFoldDB" id="A0A848DEB8"/>
<dbReference type="Pfam" id="PF03450">
    <property type="entry name" value="CO_deh_flav_C"/>
    <property type="match status" value="1"/>
</dbReference>
<evidence type="ECO:0000256" key="3">
    <source>
        <dbReference type="ARBA" id="ARBA00023002"/>
    </source>
</evidence>
<dbReference type="InterPro" id="IPR016166">
    <property type="entry name" value="FAD-bd_PCMH"/>
</dbReference>
<dbReference type="EMBL" id="JAAXKZ010000011">
    <property type="protein sequence ID" value="NMH90970.1"/>
    <property type="molecule type" value="Genomic_DNA"/>
</dbReference>
<dbReference type="PANTHER" id="PTHR42659">
    <property type="entry name" value="XANTHINE DEHYDROGENASE SUBUNIT C-RELATED"/>
    <property type="match status" value="1"/>
</dbReference>
<dbReference type="Pfam" id="PF00941">
    <property type="entry name" value="FAD_binding_5"/>
    <property type="match status" value="1"/>
</dbReference>
<dbReference type="SUPFAM" id="SSF56176">
    <property type="entry name" value="FAD-binding/transporter-associated domain-like"/>
    <property type="match status" value="1"/>
</dbReference>
<keyword evidence="1" id="KW-0285">Flavoprotein</keyword>
<dbReference type="Gene3D" id="3.30.390.50">
    <property type="entry name" value="CO dehydrogenase flavoprotein, C-terminal domain"/>
    <property type="match status" value="1"/>
</dbReference>
<evidence type="ECO:0000313" key="6">
    <source>
        <dbReference type="Proteomes" id="UP000586918"/>
    </source>
</evidence>
<dbReference type="SMART" id="SM01092">
    <property type="entry name" value="CO_deh_flav_C"/>
    <property type="match status" value="1"/>
</dbReference>
<dbReference type="SUPFAM" id="SSF55447">
    <property type="entry name" value="CO dehydrogenase flavoprotein C-terminal domain-like"/>
    <property type="match status" value="1"/>
</dbReference>
<evidence type="ECO:0000259" key="4">
    <source>
        <dbReference type="PROSITE" id="PS51387"/>
    </source>
</evidence>
<dbReference type="InterPro" id="IPR016169">
    <property type="entry name" value="FAD-bd_PCMH_sub2"/>
</dbReference>
<accession>A0A848DEB8</accession>
<gene>
    <name evidence="5" type="ORF">HF519_05080</name>
</gene>
<dbReference type="InterPro" id="IPR051312">
    <property type="entry name" value="Diverse_Substr_Oxidored"/>
</dbReference>
<dbReference type="PROSITE" id="PS51387">
    <property type="entry name" value="FAD_PCMH"/>
    <property type="match status" value="1"/>
</dbReference>
<organism evidence="5 6">
    <name type="scientific">Pseudonocardia bannensis</name>
    <dbReference type="NCBI Taxonomy" id="630973"/>
    <lineage>
        <taxon>Bacteria</taxon>
        <taxon>Bacillati</taxon>
        <taxon>Actinomycetota</taxon>
        <taxon>Actinomycetes</taxon>
        <taxon>Pseudonocardiales</taxon>
        <taxon>Pseudonocardiaceae</taxon>
        <taxon>Pseudonocardia</taxon>
    </lineage>
</organism>
<dbReference type="Proteomes" id="UP000586918">
    <property type="component" value="Unassembled WGS sequence"/>
</dbReference>
<dbReference type="FunFam" id="3.30.465.10:FF:000017">
    <property type="entry name" value="Xanthine dehydrogenase, FAD binding subunit"/>
    <property type="match status" value="1"/>
</dbReference>
<feature type="domain" description="FAD-binding PCMH-type" evidence="4">
    <location>
        <begin position="1"/>
        <end position="178"/>
    </location>
</feature>
<dbReference type="Gene3D" id="3.30.43.10">
    <property type="entry name" value="Uridine Diphospho-n-acetylenolpyruvylglucosamine Reductase, domain 2"/>
    <property type="match status" value="1"/>
</dbReference>
<comment type="caution">
    <text evidence="5">The sequence shown here is derived from an EMBL/GenBank/DDBJ whole genome shotgun (WGS) entry which is preliminary data.</text>
</comment>